<gene>
    <name evidence="1" type="ORF">EZS26_003825</name>
</gene>
<reference evidence="1 2" key="1">
    <citation type="submission" date="2019-03" db="EMBL/GenBank/DDBJ databases">
        <title>Single cell metagenomics reveals metabolic interactions within the superorganism composed of flagellate Streblomastix strix and complex community of Bacteroidetes bacteria on its surface.</title>
        <authorList>
            <person name="Treitli S.C."/>
            <person name="Kolisko M."/>
            <person name="Husnik F."/>
            <person name="Keeling P."/>
            <person name="Hampl V."/>
        </authorList>
    </citation>
    <scope>NUCLEOTIDE SEQUENCE [LARGE SCALE GENOMIC DNA]</scope>
    <source>
        <strain evidence="1">St1</strain>
    </source>
</reference>
<evidence type="ECO:0000313" key="2">
    <source>
        <dbReference type="Proteomes" id="UP000324575"/>
    </source>
</evidence>
<dbReference type="EMBL" id="SNRX01000159">
    <property type="protein sequence ID" value="KAA6300035.1"/>
    <property type="molecule type" value="Genomic_DNA"/>
</dbReference>
<sequence>MVALKESEKMTYLCTVGSIHSFCREDSFIKKSQLNINRLGFRNLGGVSQSMLFVHTLPTYENFVAFFRFATIKQS</sequence>
<name>A0A5M8NXX8_9BACT</name>
<evidence type="ECO:0000313" key="1">
    <source>
        <dbReference type="EMBL" id="KAA6300035.1"/>
    </source>
</evidence>
<dbReference type="AlphaFoldDB" id="A0A5M8NXX8"/>
<dbReference type="Proteomes" id="UP000324575">
    <property type="component" value="Unassembled WGS sequence"/>
</dbReference>
<accession>A0A5M8NXX8</accession>
<comment type="caution">
    <text evidence="1">The sequence shown here is derived from an EMBL/GenBank/DDBJ whole genome shotgun (WGS) entry which is preliminary data.</text>
</comment>
<organism evidence="1 2">
    <name type="scientific">Candidatus Ordinivivax streblomastigis</name>
    <dbReference type="NCBI Taxonomy" id="2540710"/>
    <lineage>
        <taxon>Bacteria</taxon>
        <taxon>Pseudomonadati</taxon>
        <taxon>Bacteroidota</taxon>
        <taxon>Bacteroidia</taxon>
        <taxon>Bacteroidales</taxon>
        <taxon>Candidatus Ordinivivax</taxon>
    </lineage>
</organism>
<protein>
    <submittedName>
        <fullName evidence="1">Uncharacterized protein</fullName>
    </submittedName>
</protein>
<proteinExistence type="predicted"/>